<dbReference type="GO" id="GO:0007264">
    <property type="term" value="P:small GTPase-mediated signal transduction"/>
    <property type="evidence" value="ECO:0007669"/>
    <property type="project" value="InterPro"/>
</dbReference>
<keyword evidence="1" id="KW-0547">Nucleotide-binding</keyword>
<dbReference type="InterPro" id="IPR003578">
    <property type="entry name" value="Small_GTPase_Rho"/>
</dbReference>
<organism evidence="3 4">
    <name type="scientific">Crassostrea virginica</name>
    <name type="common">Eastern oyster</name>
    <dbReference type="NCBI Taxonomy" id="6565"/>
    <lineage>
        <taxon>Eukaryota</taxon>
        <taxon>Metazoa</taxon>
        <taxon>Spiralia</taxon>
        <taxon>Lophotrochozoa</taxon>
        <taxon>Mollusca</taxon>
        <taxon>Bivalvia</taxon>
        <taxon>Autobranchia</taxon>
        <taxon>Pteriomorphia</taxon>
        <taxon>Ostreida</taxon>
        <taxon>Ostreoidea</taxon>
        <taxon>Ostreidae</taxon>
        <taxon>Crassostrea</taxon>
    </lineage>
</organism>
<evidence type="ECO:0000256" key="2">
    <source>
        <dbReference type="ARBA" id="ARBA00023134"/>
    </source>
</evidence>
<dbReference type="SMART" id="SM00174">
    <property type="entry name" value="RHO"/>
    <property type="match status" value="1"/>
</dbReference>
<proteinExistence type="predicted"/>
<keyword evidence="3" id="KW-1185">Reference proteome</keyword>
<keyword evidence="2" id="KW-0342">GTP-binding</keyword>
<dbReference type="SMART" id="SM00173">
    <property type="entry name" value="RAS"/>
    <property type="match status" value="1"/>
</dbReference>
<dbReference type="PROSITE" id="PS51421">
    <property type="entry name" value="RAS"/>
    <property type="match status" value="1"/>
</dbReference>
<evidence type="ECO:0000313" key="3">
    <source>
        <dbReference type="Proteomes" id="UP000694844"/>
    </source>
</evidence>
<dbReference type="NCBIfam" id="TIGR00231">
    <property type="entry name" value="small_GTP"/>
    <property type="match status" value="1"/>
</dbReference>
<accession>A0A8B8DZ08</accession>
<sequence length="195" mass="21723">MKTMVNTGKTGALRCVMLGDGMVGKTSLVHSFLGYTLSPSYTATVFMDNYSTHLSLAGVKHRLQITDLSIEEDFHVRPNCQSSNLVTIVCYSVVDKDSFHNVKSFWLPMVRNINPHLPIVLVATHSDLRCENNPDHVTEEEGRNLCNELNMASFVECSAVQKTGISRLFEIVAGLSLRLSLQDKKNKTNPTKHGR</sequence>
<dbReference type="InterPro" id="IPR001806">
    <property type="entry name" value="Small_GTPase"/>
</dbReference>
<evidence type="ECO:0000313" key="4">
    <source>
        <dbReference type="RefSeq" id="XP_022333497.1"/>
    </source>
</evidence>
<dbReference type="PROSITE" id="PS51420">
    <property type="entry name" value="RHO"/>
    <property type="match status" value="1"/>
</dbReference>
<dbReference type="OrthoDB" id="6094744at2759"/>
<gene>
    <name evidence="4" type="primary">LOC111130624</name>
</gene>
<evidence type="ECO:0000256" key="1">
    <source>
        <dbReference type="ARBA" id="ARBA00022741"/>
    </source>
</evidence>
<dbReference type="KEGG" id="cvn:111130624"/>
<dbReference type="Proteomes" id="UP000694844">
    <property type="component" value="Chromosome 4"/>
</dbReference>
<dbReference type="RefSeq" id="XP_022333497.1">
    <property type="nucleotide sequence ID" value="XM_022477789.1"/>
</dbReference>
<dbReference type="PROSITE" id="PS51419">
    <property type="entry name" value="RAB"/>
    <property type="match status" value="1"/>
</dbReference>
<reference evidence="4" key="1">
    <citation type="submission" date="2025-08" db="UniProtKB">
        <authorList>
            <consortium name="RefSeq"/>
        </authorList>
    </citation>
    <scope>IDENTIFICATION</scope>
    <source>
        <tissue evidence="4">Whole sample</tissue>
    </source>
</reference>
<dbReference type="GeneID" id="111130624"/>
<name>A0A8B8DZ08_CRAVI</name>
<dbReference type="SUPFAM" id="SSF52540">
    <property type="entry name" value="P-loop containing nucleoside triphosphate hydrolases"/>
    <property type="match status" value="1"/>
</dbReference>
<dbReference type="GO" id="GO:0003924">
    <property type="term" value="F:GTPase activity"/>
    <property type="evidence" value="ECO:0007669"/>
    <property type="project" value="InterPro"/>
</dbReference>
<dbReference type="AlphaFoldDB" id="A0A8B8DZ08"/>
<dbReference type="PRINTS" id="PR00449">
    <property type="entry name" value="RASTRNSFRMNG"/>
</dbReference>
<dbReference type="Pfam" id="PF00071">
    <property type="entry name" value="Ras"/>
    <property type="match status" value="1"/>
</dbReference>
<dbReference type="GO" id="GO:0005525">
    <property type="term" value="F:GTP binding"/>
    <property type="evidence" value="ECO:0007669"/>
    <property type="project" value="UniProtKB-KW"/>
</dbReference>
<dbReference type="InterPro" id="IPR027417">
    <property type="entry name" value="P-loop_NTPase"/>
</dbReference>
<dbReference type="CDD" id="cd00157">
    <property type="entry name" value="Rho"/>
    <property type="match status" value="1"/>
</dbReference>
<dbReference type="Gene3D" id="3.40.50.300">
    <property type="entry name" value="P-loop containing nucleotide triphosphate hydrolases"/>
    <property type="match status" value="1"/>
</dbReference>
<dbReference type="SMART" id="SM00175">
    <property type="entry name" value="RAB"/>
    <property type="match status" value="1"/>
</dbReference>
<dbReference type="InterPro" id="IPR005225">
    <property type="entry name" value="Small_GTP-bd"/>
</dbReference>
<protein>
    <submittedName>
        <fullName evidence="4">Ras-like GTP-binding protein RhoL</fullName>
    </submittedName>
</protein>
<dbReference type="PANTHER" id="PTHR24072">
    <property type="entry name" value="RHO FAMILY GTPASE"/>
    <property type="match status" value="1"/>
</dbReference>